<dbReference type="PANTHER" id="PTHR30126">
    <property type="entry name" value="HTH-TYPE TRANSCRIPTIONAL REGULATOR"/>
    <property type="match status" value="1"/>
</dbReference>
<dbReference type="InterPro" id="IPR036390">
    <property type="entry name" value="WH_DNA-bd_sf"/>
</dbReference>
<evidence type="ECO:0000256" key="2">
    <source>
        <dbReference type="ARBA" id="ARBA00023015"/>
    </source>
</evidence>
<dbReference type="RefSeq" id="WP_058032384.1">
    <property type="nucleotide sequence ID" value="NZ_CP013188.1"/>
</dbReference>
<protein>
    <submittedName>
        <fullName evidence="6">LysR family transcriptional regulator</fullName>
    </submittedName>
</protein>
<evidence type="ECO:0000256" key="1">
    <source>
        <dbReference type="ARBA" id="ARBA00009437"/>
    </source>
</evidence>
<dbReference type="PRINTS" id="PR00039">
    <property type="entry name" value="HTHLYSR"/>
</dbReference>
<keyword evidence="7" id="KW-1185">Reference proteome</keyword>
<evidence type="ECO:0000256" key="4">
    <source>
        <dbReference type="ARBA" id="ARBA00023163"/>
    </source>
</evidence>
<dbReference type="PANTHER" id="PTHR30126:SF4">
    <property type="entry name" value="LYSR FAMILY TRANSCRIPTIONAL REGULATOR"/>
    <property type="match status" value="1"/>
</dbReference>
<dbReference type="EMBL" id="CP013188">
    <property type="protein sequence ID" value="ALO44536.1"/>
    <property type="molecule type" value="Genomic_DNA"/>
</dbReference>
<comment type="similarity">
    <text evidence="1">Belongs to the LysR transcriptional regulatory family.</text>
</comment>
<evidence type="ECO:0000256" key="3">
    <source>
        <dbReference type="ARBA" id="ARBA00023125"/>
    </source>
</evidence>
<dbReference type="GO" id="GO:0000976">
    <property type="term" value="F:transcription cis-regulatory region binding"/>
    <property type="evidence" value="ECO:0007669"/>
    <property type="project" value="TreeGrafter"/>
</dbReference>
<keyword evidence="3" id="KW-0238">DNA-binding</keyword>
<dbReference type="SUPFAM" id="SSF46785">
    <property type="entry name" value="Winged helix' DNA-binding domain"/>
    <property type="match status" value="1"/>
</dbReference>
<sequence>MQHSPLTLEALLVLDAIDKRGSFASAAEQLNKVPSAISYIVQKLEEQLGVTLFVRQGRRSVLTPAGVHLLGEGRKVLLAVGKLTEQTQTIAHGWEPKIRIAIDTIIDERKVFKACYEFLAEHENIELDFKEEVLNGTWEALIEDEIDLVIGASDPVPAQQGIRAKTLTEYHSAFVATPEHPLNKLGRDIEASDILKYRTVVVHDSSRNAIAKSSNIIEGSKHLYVSNLQQKICAIEAGVGVGFLPVDQITSQIESGALKVITLAEPSIPQSLNIAWKVVNKGKGLRAFVKCIEAEFSK</sequence>
<dbReference type="Gene3D" id="3.40.190.290">
    <property type="match status" value="1"/>
</dbReference>
<accession>A0A0S2K8H1</accession>
<name>A0A0S2K8H1_9GAMM</name>
<proteinExistence type="inferred from homology"/>
<reference evidence="6 7" key="1">
    <citation type="submission" date="2015-11" db="EMBL/GenBank/DDBJ databases">
        <authorList>
            <person name="Zhang Y."/>
            <person name="Guo Z."/>
        </authorList>
    </citation>
    <scope>NUCLEOTIDE SEQUENCE [LARGE SCALE GENOMIC DNA]</scope>
    <source>
        <strain evidence="6 7">KCTC 12086</strain>
    </source>
</reference>
<dbReference type="OrthoDB" id="8911262at2"/>
<gene>
    <name evidence="6" type="ORF">PP2015_4068</name>
</gene>
<dbReference type="InterPro" id="IPR000847">
    <property type="entry name" value="LysR_HTH_N"/>
</dbReference>
<dbReference type="SUPFAM" id="SSF53850">
    <property type="entry name" value="Periplasmic binding protein-like II"/>
    <property type="match status" value="1"/>
</dbReference>
<keyword evidence="4" id="KW-0804">Transcription</keyword>
<dbReference type="Pfam" id="PF00126">
    <property type="entry name" value="HTH_1"/>
    <property type="match status" value="1"/>
</dbReference>
<dbReference type="Pfam" id="PF03466">
    <property type="entry name" value="LysR_substrate"/>
    <property type="match status" value="1"/>
</dbReference>
<dbReference type="Proteomes" id="UP000061457">
    <property type="component" value="Chromosome II"/>
</dbReference>
<organism evidence="6 7">
    <name type="scientific">Pseudoalteromonas phenolica</name>
    <dbReference type="NCBI Taxonomy" id="161398"/>
    <lineage>
        <taxon>Bacteria</taxon>
        <taxon>Pseudomonadati</taxon>
        <taxon>Pseudomonadota</taxon>
        <taxon>Gammaproteobacteria</taxon>
        <taxon>Alteromonadales</taxon>
        <taxon>Pseudoalteromonadaceae</taxon>
        <taxon>Pseudoalteromonas</taxon>
    </lineage>
</organism>
<dbReference type="PATRIC" id="fig|161398.10.peg.4171"/>
<keyword evidence="2" id="KW-0805">Transcription regulation</keyword>
<evidence type="ECO:0000313" key="7">
    <source>
        <dbReference type="Proteomes" id="UP000061457"/>
    </source>
</evidence>
<dbReference type="InterPro" id="IPR036388">
    <property type="entry name" value="WH-like_DNA-bd_sf"/>
</dbReference>
<dbReference type="STRING" id="161398.PP2015_4068"/>
<dbReference type="PROSITE" id="PS50931">
    <property type="entry name" value="HTH_LYSR"/>
    <property type="match status" value="1"/>
</dbReference>
<dbReference type="KEGG" id="pphe:PP2015_4068"/>
<feature type="domain" description="HTH lysR-type" evidence="5">
    <location>
        <begin position="6"/>
        <end position="63"/>
    </location>
</feature>
<evidence type="ECO:0000313" key="6">
    <source>
        <dbReference type="EMBL" id="ALO44536.1"/>
    </source>
</evidence>
<dbReference type="InterPro" id="IPR005119">
    <property type="entry name" value="LysR_subst-bd"/>
</dbReference>
<dbReference type="Gene3D" id="1.10.10.10">
    <property type="entry name" value="Winged helix-like DNA-binding domain superfamily/Winged helix DNA-binding domain"/>
    <property type="match status" value="1"/>
</dbReference>
<evidence type="ECO:0000259" key="5">
    <source>
        <dbReference type="PROSITE" id="PS50931"/>
    </source>
</evidence>
<dbReference type="GO" id="GO:0003700">
    <property type="term" value="F:DNA-binding transcription factor activity"/>
    <property type="evidence" value="ECO:0007669"/>
    <property type="project" value="InterPro"/>
</dbReference>
<dbReference type="AlphaFoldDB" id="A0A0S2K8H1"/>